<accession>A0ABT1SVA8</accession>
<name>A0ABT1SVA8_9FIRM</name>
<dbReference type="PANTHER" id="PTHR43293">
    <property type="entry name" value="ACETATE COA-TRANSFERASE YDIF"/>
    <property type="match status" value="1"/>
</dbReference>
<dbReference type="InterPro" id="IPR037171">
    <property type="entry name" value="NagB/RpiA_transferase-like"/>
</dbReference>
<dbReference type="PANTHER" id="PTHR43293:SF1">
    <property type="entry name" value="ACETATE COA-TRANSFERASE YDIF"/>
    <property type="match status" value="1"/>
</dbReference>
<evidence type="ECO:0000313" key="1">
    <source>
        <dbReference type="EMBL" id="MCQ5343814.1"/>
    </source>
</evidence>
<feature type="non-terminal residue" evidence="1">
    <location>
        <position position="1"/>
    </location>
</feature>
<comment type="caution">
    <text evidence="1">The sequence shown here is derived from an EMBL/GenBank/DDBJ whole genome shotgun (WGS) entry which is preliminary data.</text>
</comment>
<sequence>DGTAFDGVPQGGVRFGSCRTAAAIIDHTYQFDFYAGGGLDMAYLGQAQCDSPGNINVSNFGTHVAGCGG</sequence>
<keyword evidence="2" id="KW-1185">Reference proteome</keyword>
<proteinExistence type="predicted"/>
<organism evidence="1 2">
    <name type="scientific">Megasphaera massiliensis</name>
    <dbReference type="NCBI Taxonomy" id="1232428"/>
    <lineage>
        <taxon>Bacteria</taxon>
        <taxon>Bacillati</taxon>
        <taxon>Bacillota</taxon>
        <taxon>Negativicutes</taxon>
        <taxon>Veillonellales</taxon>
        <taxon>Veillonellaceae</taxon>
        <taxon>Megasphaera</taxon>
    </lineage>
</organism>
<dbReference type="EMBL" id="JANGEW010000312">
    <property type="protein sequence ID" value="MCQ5343814.1"/>
    <property type="molecule type" value="Genomic_DNA"/>
</dbReference>
<dbReference type="Proteomes" id="UP001206692">
    <property type="component" value="Unassembled WGS sequence"/>
</dbReference>
<dbReference type="Gene3D" id="3.40.1080.10">
    <property type="entry name" value="Glutaconate Coenzyme A-transferase"/>
    <property type="match status" value="1"/>
</dbReference>
<dbReference type="SUPFAM" id="SSF100950">
    <property type="entry name" value="NagB/RpiA/CoA transferase-like"/>
    <property type="match status" value="1"/>
</dbReference>
<feature type="non-terminal residue" evidence="1">
    <location>
        <position position="69"/>
    </location>
</feature>
<gene>
    <name evidence="1" type="ORF">NE675_12425</name>
</gene>
<reference evidence="1 2" key="1">
    <citation type="submission" date="2022-06" db="EMBL/GenBank/DDBJ databases">
        <title>Isolation of gut microbiota from human fecal samples.</title>
        <authorList>
            <person name="Pamer E.G."/>
            <person name="Barat B."/>
            <person name="Waligurski E."/>
            <person name="Medina S."/>
            <person name="Paddock L."/>
            <person name="Mostad J."/>
        </authorList>
    </citation>
    <scope>NUCLEOTIDE SEQUENCE [LARGE SCALE GENOMIC DNA]</scope>
    <source>
        <strain evidence="1 2">DFI.1.1</strain>
    </source>
</reference>
<evidence type="ECO:0000313" key="2">
    <source>
        <dbReference type="Proteomes" id="UP001206692"/>
    </source>
</evidence>
<protein>
    <submittedName>
        <fullName evidence="1">3-oxoacid CoA-transferase</fullName>
    </submittedName>
</protein>